<sequence length="522" mass="58452">MLFGGNRMKEPQVKYQGSKRRIAKNTLLLYVRQVLILVVSLYTSRVVLNTLGVDDFGIYSLVGSFVAMFGVISGAFVVAITRYISFAMGEGDLEKLINLYSTTMWMQILMGGGIFLLILGAGVYYVTSVMVLPAGRIEATLYVLVFSAVSFYINLLSVPYNALIVAHERMQAFAYIALVEVLLKLAVVVVLPLLVYDKLIVYGLLTVVASLFVRWLYMSYCRRNFTECEFRRHIDWPLLKDMMKFVQWAFLGNGAVVLKEQGISIILNLFLGTGINAARGLANSVNGAVMSFTQNFIQAVQPQITKLYSSGQTAAMCNLICVSSRMSFYMMLLLSLPVIKQIDYILELWLGLVPEFTNIFIVLTLVDSMVNSLSQPLLYGTLAEGKIKVYEILLTATYLASLPLSYILLAMGHSPVDIYILVIFLRILIQVFLIQQGSRYGMEFRYFSRQVFFYALPVAVLSGSGTYFLDIGSMEMGVVRFLLETSVIMAVTLLIIMTIGVKREERGAVLGILRSRLQKFFG</sequence>
<dbReference type="GO" id="GO:0005886">
    <property type="term" value="C:plasma membrane"/>
    <property type="evidence" value="ECO:0007669"/>
    <property type="project" value="UniProtKB-SubCell"/>
</dbReference>
<dbReference type="PANTHER" id="PTHR30250">
    <property type="entry name" value="PST FAMILY PREDICTED COLANIC ACID TRANSPORTER"/>
    <property type="match status" value="1"/>
</dbReference>
<feature type="transmembrane region" description="Helical" evidence="6">
    <location>
        <begin position="105"/>
        <end position="127"/>
    </location>
</feature>
<keyword evidence="5 6" id="KW-0472">Membrane</keyword>
<feature type="transmembrane region" description="Helical" evidence="6">
    <location>
        <begin position="392"/>
        <end position="412"/>
    </location>
</feature>
<keyword evidence="4 6" id="KW-1133">Transmembrane helix</keyword>
<dbReference type="AlphaFoldDB" id="A0A1H0UF99"/>
<dbReference type="InterPro" id="IPR050833">
    <property type="entry name" value="Poly_Biosynth_Transport"/>
</dbReference>
<gene>
    <name evidence="7" type="ORF">SAMN05216366_13212</name>
</gene>
<dbReference type="PANTHER" id="PTHR30250:SF26">
    <property type="entry name" value="PSMA PROTEIN"/>
    <property type="match status" value="1"/>
</dbReference>
<organism evidence="7 8">
    <name type="scientific">Selenomonas ruminantium</name>
    <dbReference type="NCBI Taxonomy" id="971"/>
    <lineage>
        <taxon>Bacteria</taxon>
        <taxon>Bacillati</taxon>
        <taxon>Bacillota</taxon>
        <taxon>Negativicutes</taxon>
        <taxon>Selenomonadales</taxon>
        <taxon>Selenomonadaceae</taxon>
        <taxon>Selenomonas</taxon>
    </lineage>
</organism>
<evidence type="ECO:0000256" key="1">
    <source>
        <dbReference type="ARBA" id="ARBA00004651"/>
    </source>
</evidence>
<reference evidence="7 8" key="1">
    <citation type="submission" date="2016-10" db="EMBL/GenBank/DDBJ databases">
        <authorList>
            <person name="de Groot N.N."/>
        </authorList>
    </citation>
    <scope>NUCLEOTIDE SEQUENCE [LARGE SCALE GENOMIC DNA]</scope>
    <source>
        <strain evidence="7 8">S137</strain>
    </source>
</reference>
<feature type="transmembrane region" description="Helical" evidence="6">
    <location>
        <begin position="199"/>
        <end position="217"/>
    </location>
</feature>
<keyword evidence="3 6" id="KW-0812">Transmembrane</keyword>
<evidence type="ECO:0000256" key="6">
    <source>
        <dbReference type="SAM" id="Phobius"/>
    </source>
</evidence>
<evidence type="ECO:0000256" key="4">
    <source>
        <dbReference type="ARBA" id="ARBA00022989"/>
    </source>
</evidence>
<accession>A0A1H0UF99</accession>
<feature type="transmembrane region" description="Helical" evidence="6">
    <location>
        <begin position="56"/>
        <end position="84"/>
    </location>
</feature>
<dbReference type="Proteomes" id="UP000182412">
    <property type="component" value="Unassembled WGS sequence"/>
</dbReference>
<name>A0A1H0UF99_SELRU</name>
<protein>
    <submittedName>
        <fullName evidence="7">Membrane protein involved in the export of O-antigen and teichoic acid</fullName>
    </submittedName>
</protein>
<evidence type="ECO:0000256" key="5">
    <source>
        <dbReference type="ARBA" id="ARBA00023136"/>
    </source>
</evidence>
<feature type="transmembrane region" description="Helical" evidence="6">
    <location>
        <begin position="172"/>
        <end position="193"/>
    </location>
</feature>
<evidence type="ECO:0000256" key="3">
    <source>
        <dbReference type="ARBA" id="ARBA00022692"/>
    </source>
</evidence>
<feature type="transmembrane region" description="Helical" evidence="6">
    <location>
        <begin position="418"/>
        <end position="434"/>
    </location>
</feature>
<feature type="transmembrane region" description="Helical" evidence="6">
    <location>
        <begin position="481"/>
        <end position="501"/>
    </location>
</feature>
<dbReference type="EMBL" id="FNJQ01000032">
    <property type="protein sequence ID" value="SDP64854.1"/>
    <property type="molecule type" value="Genomic_DNA"/>
</dbReference>
<evidence type="ECO:0000313" key="7">
    <source>
        <dbReference type="EMBL" id="SDP64854.1"/>
    </source>
</evidence>
<keyword evidence="2" id="KW-1003">Cell membrane</keyword>
<proteinExistence type="predicted"/>
<comment type="subcellular location">
    <subcellularLocation>
        <location evidence="1">Cell membrane</location>
        <topology evidence="1">Multi-pass membrane protein</topology>
    </subcellularLocation>
</comment>
<evidence type="ECO:0000256" key="2">
    <source>
        <dbReference type="ARBA" id="ARBA00022475"/>
    </source>
</evidence>
<feature type="transmembrane region" description="Helical" evidence="6">
    <location>
        <begin position="27"/>
        <end position="44"/>
    </location>
</feature>
<feature type="transmembrane region" description="Helical" evidence="6">
    <location>
        <begin position="139"/>
        <end position="160"/>
    </location>
</feature>
<feature type="transmembrane region" description="Helical" evidence="6">
    <location>
        <begin position="446"/>
        <end position="469"/>
    </location>
</feature>
<evidence type="ECO:0000313" key="8">
    <source>
        <dbReference type="Proteomes" id="UP000182412"/>
    </source>
</evidence>